<evidence type="ECO:0000256" key="1">
    <source>
        <dbReference type="ARBA" id="ARBA00007831"/>
    </source>
</evidence>
<dbReference type="FunFam" id="1.10.220.10:FF:000001">
    <property type="entry name" value="Annexin"/>
    <property type="match status" value="1"/>
</dbReference>
<feature type="compositionally biased region" description="Low complexity" evidence="7">
    <location>
        <begin position="1"/>
        <end position="16"/>
    </location>
</feature>
<evidence type="ECO:0000256" key="6">
    <source>
        <dbReference type="RuleBase" id="RU003540"/>
    </source>
</evidence>
<dbReference type="GO" id="GO:0012506">
    <property type="term" value="C:vesicle membrane"/>
    <property type="evidence" value="ECO:0007669"/>
    <property type="project" value="TreeGrafter"/>
</dbReference>
<dbReference type="SUPFAM" id="SSF47874">
    <property type="entry name" value="Annexin"/>
    <property type="match status" value="1"/>
</dbReference>
<reference evidence="8" key="1">
    <citation type="submission" date="2018-03" db="EMBL/GenBank/DDBJ databases">
        <title>The relapsing fever spirochete Borrelia turicatae persists in the highly oxidative environment of its soft-bodied tick vector.</title>
        <authorList>
            <person name="Bourret T.J."/>
            <person name="Boyle W.K."/>
            <person name="Valenzuela J.G."/>
            <person name="Oliveira F."/>
            <person name="Lopez J.E."/>
        </authorList>
    </citation>
    <scope>NUCLEOTIDE SEQUENCE</scope>
    <source>
        <strain evidence="8">Kansas strain/isolate</strain>
        <tissue evidence="8">Salivary glands</tissue>
    </source>
</reference>
<keyword evidence="5 6" id="KW-0111">Calcium/phospholipid-binding</keyword>
<feature type="compositionally biased region" description="Polar residues" evidence="7">
    <location>
        <begin position="140"/>
        <end position="175"/>
    </location>
</feature>
<dbReference type="GO" id="GO:0005509">
    <property type="term" value="F:calcium ion binding"/>
    <property type="evidence" value="ECO:0007669"/>
    <property type="project" value="InterPro"/>
</dbReference>
<evidence type="ECO:0000256" key="7">
    <source>
        <dbReference type="SAM" id="MobiDB-lite"/>
    </source>
</evidence>
<evidence type="ECO:0000256" key="2">
    <source>
        <dbReference type="ARBA" id="ARBA00022737"/>
    </source>
</evidence>
<dbReference type="GO" id="GO:0032509">
    <property type="term" value="P:endosome transport via multivesicular body sorting pathway"/>
    <property type="evidence" value="ECO:0007669"/>
    <property type="project" value="TreeGrafter"/>
</dbReference>
<dbReference type="AlphaFoldDB" id="A0A2R5L4R6"/>
<dbReference type="InterPro" id="IPR001464">
    <property type="entry name" value="Annexin"/>
</dbReference>
<dbReference type="FunFam" id="1.10.220.10:FF:000002">
    <property type="entry name" value="Annexin"/>
    <property type="match status" value="1"/>
</dbReference>
<dbReference type="GO" id="GO:0005634">
    <property type="term" value="C:nucleus"/>
    <property type="evidence" value="ECO:0007669"/>
    <property type="project" value="TreeGrafter"/>
</dbReference>
<keyword evidence="2 6" id="KW-0677">Repeat</keyword>
<protein>
    <recommendedName>
        <fullName evidence="6">Annexin</fullName>
    </recommendedName>
</protein>
<dbReference type="InterPro" id="IPR018502">
    <property type="entry name" value="Annexin_repeat"/>
</dbReference>
<evidence type="ECO:0000256" key="4">
    <source>
        <dbReference type="ARBA" id="ARBA00023216"/>
    </source>
</evidence>
<dbReference type="PANTHER" id="PTHR10502">
    <property type="entry name" value="ANNEXIN"/>
    <property type="match status" value="1"/>
</dbReference>
<dbReference type="GO" id="GO:0005886">
    <property type="term" value="C:plasma membrane"/>
    <property type="evidence" value="ECO:0007669"/>
    <property type="project" value="TreeGrafter"/>
</dbReference>
<comment type="similarity">
    <text evidence="1 6">Belongs to the annexin family.</text>
</comment>
<evidence type="ECO:0000313" key="8">
    <source>
        <dbReference type="EMBL" id="MBY04479.1"/>
    </source>
</evidence>
<evidence type="ECO:0000256" key="5">
    <source>
        <dbReference type="ARBA" id="ARBA00023302"/>
    </source>
</evidence>
<dbReference type="GO" id="GO:0001786">
    <property type="term" value="F:phosphatidylserine binding"/>
    <property type="evidence" value="ECO:0007669"/>
    <property type="project" value="TreeGrafter"/>
</dbReference>
<dbReference type="Gene3D" id="1.10.220.10">
    <property type="entry name" value="Annexin"/>
    <property type="match status" value="4"/>
</dbReference>
<dbReference type="PANTHER" id="PTHR10502:SF233">
    <property type="entry name" value="ANNEXIN B9"/>
    <property type="match status" value="1"/>
</dbReference>
<feature type="region of interest" description="Disordered" evidence="7">
    <location>
        <begin position="1"/>
        <end position="208"/>
    </location>
</feature>
<dbReference type="PRINTS" id="PR00196">
    <property type="entry name" value="ANNEXIN"/>
</dbReference>
<dbReference type="InterPro" id="IPR037104">
    <property type="entry name" value="Annexin_sf"/>
</dbReference>
<feature type="compositionally biased region" description="Low complexity" evidence="7">
    <location>
        <begin position="26"/>
        <end position="43"/>
    </location>
</feature>
<dbReference type="SMART" id="SM00335">
    <property type="entry name" value="ANX"/>
    <property type="match status" value="4"/>
</dbReference>
<keyword evidence="4 6" id="KW-0041">Annexin</keyword>
<accession>A0A2R5L4R6</accession>
<dbReference type="GO" id="GO:0005544">
    <property type="term" value="F:calcium-dependent phospholipid binding"/>
    <property type="evidence" value="ECO:0007669"/>
    <property type="project" value="UniProtKB-KW"/>
</dbReference>
<proteinExistence type="inferred from homology"/>
<organism evidence="8">
    <name type="scientific">Ornithodoros turicata</name>
    <dbReference type="NCBI Taxonomy" id="34597"/>
    <lineage>
        <taxon>Eukaryota</taxon>
        <taxon>Metazoa</taxon>
        <taxon>Ecdysozoa</taxon>
        <taxon>Arthropoda</taxon>
        <taxon>Chelicerata</taxon>
        <taxon>Arachnida</taxon>
        <taxon>Acari</taxon>
        <taxon>Parasitiformes</taxon>
        <taxon>Ixodida</taxon>
        <taxon>Ixodoidea</taxon>
        <taxon>Argasidae</taxon>
        <taxon>Ornithodorinae</taxon>
        <taxon>Ornithodoros</taxon>
    </lineage>
</organism>
<keyword evidence="3 6" id="KW-0106">Calcium</keyword>
<dbReference type="PROSITE" id="PS51897">
    <property type="entry name" value="ANNEXIN_2"/>
    <property type="match status" value="4"/>
</dbReference>
<comment type="domain">
    <text evidence="6">A pair of annexin repeats may form one binding site for calcium and phospholipid.</text>
</comment>
<dbReference type="PROSITE" id="PS00223">
    <property type="entry name" value="ANNEXIN_1"/>
    <property type="match status" value="3"/>
</dbReference>
<dbReference type="EMBL" id="GGLE01000353">
    <property type="protein sequence ID" value="MBY04479.1"/>
    <property type="molecule type" value="Transcribed_RNA"/>
</dbReference>
<dbReference type="GO" id="GO:0005737">
    <property type="term" value="C:cytoplasm"/>
    <property type="evidence" value="ECO:0007669"/>
    <property type="project" value="TreeGrafter"/>
</dbReference>
<dbReference type="FunFam" id="1.10.220.10:FF:000004">
    <property type="entry name" value="Annexin"/>
    <property type="match status" value="1"/>
</dbReference>
<evidence type="ECO:0000256" key="3">
    <source>
        <dbReference type="ARBA" id="ARBA00022837"/>
    </source>
</evidence>
<name>A0A2R5L4R6_9ACAR</name>
<dbReference type="FunFam" id="1.10.220.10:FF:000003">
    <property type="entry name" value="Annexin"/>
    <property type="match status" value="1"/>
</dbReference>
<dbReference type="InterPro" id="IPR018252">
    <property type="entry name" value="Annexin_repeat_CS"/>
</dbReference>
<sequence length="565" mass="60011">MSYPYPSGGSPYPNQQGGPGYGGYPIGPVYGSSGPGYPSANPSPGYPLPSGQESSMPGSGPGYPINPAQSFPTAAYPGAVQPNQNYPTMYPPAQGTGDGFSSMPTSGFPAQQGYPGFGSGCPMPQTGGYPASQGPGYPPSQGTGYPPSQGTGYPPSQGTGYPPSQGTGYPPSQGTGYAPSQVAGYPTQAPAYPTSQASGYAPQAHPHGQIYQSAGNVTSASRGSAYPTSGAPTMIGKYASPIAASSGSPRHMASIKPYAGFNANDDAQALRKAMKGFGTDEAAIIAILCARSSDQRQQIMVAYKQMHGRDLIKDLKSELSGKFEDVIIGLMTPMYEYLASEVRHAISGIGTNEDTLIEVLCTRSNAEINQIKYQYKQKYGKDLEKDIIGDTSGYLRRILVSVCNAARPEGQPVDPARAAADAQKLYAAGVGQWGTDESTFRAILCSQSFEQLRQVFREYARLTDHDIMEAIKKEMSGEIKQALLTIVKAVYNTQLYFAEKLHDAMKGAGTEDRVLIRLVVSRSEVDLAMIRQEYYRAYGKSLEEAIKGDTSGDYRKALIALVSGN</sequence>
<dbReference type="Pfam" id="PF00191">
    <property type="entry name" value="Annexin"/>
    <property type="match status" value="4"/>
</dbReference>